<reference evidence="1" key="1">
    <citation type="journal article" date="2023" name="Insect Mol. Biol.">
        <title>Genome sequencing provides insights into the evolution of gene families encoding plant cell wall-degrading enzymes in longhorned beetles.</title>
        <authorList>
            <person name="Shin N.R."/>
            <person name="Okamura Y."/>
            <person name="Kirsch R."/>
            <person name="Pauchet Y."/>
        </authorList>
    </citation>
    <scope>NUCLEOTIDE SEQUENCE</scope>
    <source>
        <strain evidence="1">RBIC_L_NR</strain>
    </source>
</reference>
<accession>A0AAV8YWM6</accession>
<keyword evidence="2" id="KW-1185">Reference proteome</keyword>
<dbReference type="SUPFAM" id="SSF50814">
    <property type="entry name" value="Lipocalins"/>
    <property type="match status" value="1"/>
</dbReference>
<dbReference type="InterPro" id="IPR012674">
    <property type="entry name" value="Calycin"/>
</dbReference>
<protein>
    <submittedName>
        <fullName evidence="1">Uncharacterized protein</fullName>
    </submittedName>
</protein>
<organism evidence="1 2">
    <name type="scientific">Rhamnusium bicolor</name>
    <dbReference type="NCBI Taxonomy" id="1586634"/>
    <lineage>
        <taxon>Eukaryota</taxon>
        <taxon>Metazoa</taxon>
        <taxon>Ecdysozoa</taxon>
        <taxon>Arthropoda</taxon>
        <taxon>Hexapoda</taxon>
        <taxon>Insecta</taxon>
        <taxon>Pterygota</taxon>
        <taxon>Neoptera</taxon>
        <taxon>Endopterygota</taxon>
        <taxon>Coleoptera</taxon>
        <taxon>Polyphaga</taxon>
        <taxon>Cucujiformia</taxon>
        <taxon>Chrysomeloidea</taxon>
        <taxon>Cerambycidae</taxon>
        <taxon>Lepturinae</taxon>
        <taxon>Rhagiini</taxon>
        <taxon>Rhamnusium</taxon>
    </lineage>
</organism>
<dbReference type="EMBL" id="JANEYF010001827">
    <property type="protein sequence ID" value="KAJ8956214.1"/>
    <property type="molecule type" value="Genomic_DNA"/>
</dbReference>
<comment type="caution">
    <text evidence="1">The sequence shown here is derived from an EMBL/GenBank/DDBJ whole genome shotgun (WGS) entry which is preliminary data.</text>
</comment>
<dbReference type="Pfam" id="PF14651">
    <property type="entry name" value="Lipocalin_7"/>
    <property type="match status" value="1"/>
</dbReference>
<evidence type="ECO:0000313" key="2">
    <source>
        <dbReference type="Proteomes" id="UP001162156"/>
    </source>
</evidence>
<proteinExistence type="predicted"/>
<gene>
    <name evidence="1" type="ORF">NQ314_006760</name>
</gene>
<dbReference type="Gene3D" id="2.40.128.20">
    <property type="match status" value="1"/>
</dbReference>
<sequence>MIRTSKMVQIAGKYELVENKNFYEFMVKMGIPEEHALKANEAKSIMEVEVDGNKVRLISDAQRQNLVAELILNEEVDERMPLGNIVKSTATLDDNVLTIKSKESDGKIGTRIYTFSDTGVEMV</sequence>
<evidence type="ECO:0000313" key="1">
    <source>
        <dbReference type="EMBL" id="KAJ8956214.1"/>
    </source>
</evidence>
<name>A0AAV8YWM6_9CUCU</name>
<dbReference type="Proteomes" id="UP001162156">
    <property type="component" value="Unassembled WGS sequence"/>
</dbReference>
<dbReference type="AlphaFoldDB" id="A0AAV8YWM6"/>